<gene>
    <name evidence="2" type="ORF">EIP91_004977</name>
</gene>
<evidence type="ECO:0000256" key="1">
    <source>
        <dbReference type="SAM" id="MobiDB-lite"/>
    </source>
</evidence>
<comment type="caution">
    <text evidence="2">The sequence shown here is derived from an EMBL/GenBank/DDBJ whole genome shotgun (WGS) entry which is preliminary data.</text>
</comment>
<protein>
    <submittedName>
        <fullName evidence="2">Uncharacterized protein</fullName>
    </submittedName>
</protein>
<feature type="compositionally biased region" description="Low complexity" evidence="1">
    <location>
        <begin position="75"/>
        <end position="88"/>
    </location>
</feature>
<sequence length="88" mass="9316">MTVGSHAGSFPDTLLPEPQQVTPALIEAVEAVILGRLLDPLACRELPLATKSMHIDVASWGAHFPRKTLPQSPRSSLTSASATLSTVK</sequence>
<feature type="region of interest" description="Disordered" evidence="1">
    <location>
        <begin position="66"/>
        <end position="88"/>
    </location>
</feature>
<organism evidence="2 3">
    <name type="scientific">Steccherinum ochraceum</name>
    <dbReference type="NCBI Taxonomy" id="92696"/>
    <lineage>
        <taxon>Eukaryota</taxon>
        <taxon>Fungi</taxon>
        <taxon>Dikarya</taxon>
        <taxon>Basidiomycota</taxon>
        <taxon>Agaricomycotina</taxon>
        <taxon>Agaricomycetes</taxon>
        <taxon>Polyporales</taxon>
        <taxon>Steccherinaceae</taxon>
        <taxon>Steccherinum</taxon>
    </lineage>
</organism>
<dbReference type="AlphaFoldDB" id="A0A4R0R8G3"/>
<evidence type="ECO:0000313" key="3">
    <source>
        <dbReference type="Proteomes" id="UP000292702"/>
    </source>
</evidence>
<dbReference type="Proteomes" id="UP000292702">
    <property type="component" value="Unassembled WGS sequence"/>
</dbReference>
<evidence type="ECO:0000313" key="2">
    <source>
        <dbReference type="EMBL" id="TCD63762.1"/>
    </source>
</evidence>
<name>A0A4R0R8G3_9APHY</name>
<keyword evidence="3" id="KW-1185">Reference proteome</keyword>
<dbReference type="EMBL" id="RWJN01000277">
    <property type="protein sequence ID" value="TCD63762.1"/>
    <property type="molecule type" value="Genomic_DNA"/>
</dbReference>
<accession>A0A4R0R8G3</accession>
<proteinExistence type="predicted"/>
<reference evidence="2 3" key="1">
    <citation type="submission" date="2018-11" db="EMBL/GenBank/DDBJ databases">
        <title>Genome assembly of Steccherinum ochraceum LE-BIN_3174, the white-rot fungus of the Steccherinaceae family (The Residual Polyporoid clade, Polyporales, Basidiomycota).</title>
        <authorList>
            <person name="Fedorova T.V."/>
            <person name="Glazunova O.A."/>
            <person name="Landesman E.O."/>
            <person name="Moiseenko K.V."/>
            <person name="Psurtseva N.V."/>
            <person name="Savinova O.S."/>
            <person name="Shakhova N.V."/>
            <person name="Tyazhelova T.V."/>
            <person name="Vasina D.V."/>
        </authorList>
    </citation>
    <scope>NUCLEOTIDE SEQUENCE [LARGE SCALE GENOMIC DNA]</scope>
    <source>
        <strain evidence="2 3">LE-BIN_3174</strain>
    </source>
</reference>